<proteinExistence type="predicted"/>
<dbReference type="PANTHER" id="PTHR33164">
    <property type="entry name" value="TRANSCRIPTIONAL REGULATOR, MARR FAMILY"/>
    <property type="match status" value="1"/>
</dbReference>
<name>A0A427T1Y7_9PSEU</name>
<dbReference type="RefSeq" id="WP_125313968.1">
    <property type="nucleotide sequence ID" value="NZ_RSEC01000059.1"/>
</dbReference>
<dbReference type="Gene3D" id="1.10.10.10">
    <property type="entry name" value="Winged helix-like DNA-binding domain superfamily/Winged helix DNA-binding domain"/>
    <property type="match status" value="1"/>
</dbReference>
<dbReference type="Proteomes" id="UP000267081">
    <property type="component" value="Unassembled WGS sequence"/>
</dbReference>
<dbReference type="EMBL" id="RSEC01000059">
    <property type="protein sequence ID" value="RSD11743.1"/>
    <property type="molecule type" value="Genomic_DNA"/>
</dbReference>
<dbReference type="OrthoDB" id="3254910at2"/>
<keyword evidence="3" id="KW-1185">Reference proteome</keyword>
<evidence type="ECO:0000313" key="2">
    <source>
        <dbReference type="EMBL" id="RSD11743.1"/>
    </source>
</evidence>
<sequence>MPAPKDPDVDEPRWLTDDQLAAWRGFMKLLQRLPAALEAQLQQDSKLSLLEYHVLAHLSDQPGRRMRLSELATLATTELSRLSHLIGRLESRGFVHREPDPGNGRYTLAVLTEAGYAHLVGAAPAHVERVLTLFVDVLTPRELQTLHRISGKVLDRIDSGPTTASNGPAEPCAT</sequence>
<dbReference type="InterPro" id="IPR039422">
    <property type="entry name" value="MarR/SlyA-like"/>
</dbReference>
<dbReference type="GO" id="GO:0006950">
    <property type="term" value="P:response to stress"/>
    <property type="evidence" value="ECO:0007669"/>
    <property type="project" value="TreeGrafter"/>
</dbReference>
<gene>
    <name evidence="2" type="ORF">EIY87_33810</name>
</gene>
<organism evidence="2 3">
    <name type="scientific">Amycolatopsis eburnea</name>
    <dbReference type="NCBI Taxonomy" id="2267691"/>
    <lineage>
        <taxon>Bacteria</taxon>
        <taxon>Bacillati</taxon>
        <taxon>Actinomycetota</taxon>
        <taxon>Actinomycetes</taxon>
        <taxon>Pseudonocardiales</taxon>
        <taxon>Pseudonocardiaceae</taxon>
        <taxon>Amycolatopsis</taxon>
    </lineage>
</organism>
<dbReference type="InterPro" id="IPR036390">
    <property type="entry name" value="WH_DNA-bd_sf"/>
</dbReference>
<dbReference type="InterPro" id="IPR000835">
    <property type="entry name" value="HTH_MarR-typ"/>
</dbReference>
<reference evidence="2 3" key="1">
    <citation type="submission" date="2018-12" db="EMBL/GenBank/DDBJ databases">
        <title>Amycolatopsis eburnea sp. nov. actinomycete associate with arbuscular mycorrhiza fungal spore.</title>
        <authorList>
            <person name="Lumyong S."/>
            <person name="Chaiya L."/>
        </authorList>
    </citation>
    <scope>NUCLEOTIDE SEQUENCE [LARGE SCALE GENOMIC DNA]</scope>
    <source>
        <strain evidence="2 3">GLM-1</strain>
    </source>
</reference>
<protein>
    <submittedName>
        <fullName evidence="2">MarR family transcriptional regulator</fullName>
    </submittedName>
</protein>
<dbReference type="PROSITE" id="PS50995">
    <property type="entry name" value="HTH_MARR_2"/>
    <property type="match status" value="1"/>
</dbReference>
<feature type="domain" description="HTH marR-type" evidence="1">
    <location>
        <begin position="23"/>
        <end position="155"/>
    </location>
</feature>
<accession>A0A427T1Y7</accession>
<comment type="caution">
    <text evidence="2">The sequence shown here is derived from an EMBL/GenBank/DDBJ whole genome shotgun (WGS) entry which is preliminary data.</text>
</comment>
<dbReference type="PANTHER" id="PTHR33164:SF99">
    <property type="entry name" value="MARR FAMILY REGULATORY PROTEIN"/>
    <property type="match status" value="1"/>
</dbReference>
<dbReference type="InterPro" id="IPR036388">
    <property type="entry name" value="WH-like_DNA-bd_sf"/>
</dbReference>
<evidence type="ECO:0000259" key="1">
    <source>
        <dbReference type="PROSITE" id="PS50995"/>
    </source>
</evidence>
<dbReference type="AlphaFoldDB" id="A0A427T1Y7"/>
<dbReference type="Pfam" id="PF01047">
    <property type="entry name" value="MarR"/>
    <property type="match status" value="1"/>
</dbReference>
<dbReference type="GO" id="GO:0003700">
    <property type="term" value="F:DNA-binding transcription factor activity"/>
    <property type="evidence" value="ECO:0007669"/>
    <property type="project" value="InterPro"/>
</dbReference>
<dbReference type="SUPFAM" id="SSF46785">
    <property type="entry name" value="Winged helix' DNA-binding domain"/>
    <property type="match status" value="1"/>
</dbReference>
<dbReference type="SMART" id="SM00347">
    <property type="entry name" value="HTH_MARR"/>
    <property type="match status" value="1"/>
</dbReference>
<evidence type="ECO:0000313" key="3">
    <source>
        <dbReference type="Proteomes" id="UP000267081"/>
    </source>
</evidence>